<protein>
    <submittedName>
        <fullName evidence="6">Biotin carboxylase</fullName>
    </submittedName>
</protein>
<dbReference type="PROSITE" id="PS00867">
    <property type="entry name" value="CPSASE_2"/>
    <property type="match status" value="1"/>
</dbReference>
<dbReference type="Proteomes" id="UP000010845">
    <property type="component" value="Chromosome"/>
</dbReference>
<reference evidence="6 7" key="1">
    <citation type="submission" date="2012-03" db="EMBL/GenBank/DDBJ databases">
        <title>Complete sequence of chromosome of Thermoanaerobacterium thermosaccharolyticum M0795.</title>
        <authorList>
            <consortium name="US DOE Joint Genome Institute"/>
            <person name="Lucas S."/>
            <person name="Han J."/>
            <person name="Lapidus A."/>
            <person name="Cheng J.-F."/>
            <person name="Goodwin L."/>
            <person name="Pitluck S."/>
            <person name="Peters L."/>
            <person name="Teshima H."/>
            <person name="Detter J.C."/>
            <person name="Han C."/>
            <person name="Tapia R."/>
            <person name="Land M."/>
            <person name="Hauser L."/>
            <person name="Kyrpides N."/>
            <person name="Ivanova N."/>
            <person name="Pagani I."/>
            <person name="Feinberg L."/>
            <person name="Folden J."/>
            <person name="Hogsett D."/>
            <person name="Shaw J."/>
            <person name="Woyke T."/>
        </authorList>
    </citation>
    <scope>NUCLEOTIDE SEQUENCE [LARGE SCALE GENOMIC DNA]</scope>
    <source>
        <strain evidence="6 7">M0795</strain>
    </source>
</reference>
<dbReference type="PROSITE" id="PS50975">
    <property type="entry name" value="ATP_GRASP"/>
    <property type="match status" value="1"/>
</dbReference>
<dbReference type="Pfam" id="PF13535">
    <property type="entry name" value="ATP-grasp_4"/>
    <property type="match status" value="1"/>
</dbReference>
<dbReference type="RefSeq" id="WP_015310707.1">
    <property type="nucleotide sequence ID" value="NC_019970.1"/>
</dbReference>
<evidence type="ECO:0000256" key="4">
    <source>
        <dbReference type="PROSITE-ProRule" id="PRU00409"/>
    </source>
</evidence>
<gene>
    <name evidence="6" type="ORF">Thethe_00150</name>
</gene>
<dbReference type="PATRIC" id="fig|698948.3.peg.138"/>
<evidence type="ECO:0000313" key="7">
    <source>
        <dbReference type="Proteomes" id="UP000010845"/>
    </source>
</evidence>
<dbReference type="AlphaFoldDB" id="L0IIU3"/>
<dbReference type="InterPro" id="IPR052032">
    <property type="entry name" value="ATP-dep_AA_Ligase"/>
</dbReference>
<dbReference type="SUPFAM" id="SSF56059">
    <property type="entry name" value="Glutathione synthetase ATP-binding domain-like"/>
    <property type="match status" value="1"/>
</dbReference>
<dbReference type="EMBL" id="CP003066">
    <property type="protein sequence ID" value="AGB17887.1"/>
    <property type="molecule type" value="Genomic_DNA"/>
</dbReference>
<accession>L0IIU3</accession>
<dbReference type="GO" id="GO:0016874">
    <property type="term" value="F:ligase activity"/>
    <property type="evidence" value="ECO:0007669"/>
    <property type="project" value="UniProtKB-KW"/>
</dbReference>
<dbReference type="Gene3D" id="3.30.1490.20">
    <property type="entry name" value="ATP-grasp fold, A domain"/>
    <property type="match status" value="1"/>
</dbReference>
<dbReference type="GO" id="GO:0005524">
    <property type="term" value="F:ATP binding"/>
    <property type="evidence" value="ECO:0007669"/>
    <property type="project" value="UniProtKB-UniRule"/>
</dbReference>
<evidence type="ECO:0000313" key="6">
    <source>
        <dbReference type="EMBL" id="AGB17887.1"/>
    </source>
</evidence>
<dbReference type="InterPro" id="IPR011761">
    <property type="entry name" value="ATP-grasp"/>
</dbReference>
<evidence type="ECO:0000259" key="5">
    <source>
        <dbReference type="PROSITE" id="PS50975"/>
    </source>
</evidence>
<evidence type="ECO:0000256" key="2">
    <source>
        <dbReference type="ARBA" id="ARBA00022741"/>
    </source>
</evidence>
<dbReference type="InterPro" id="IPR005479">
    <property type="entry name" value="CPAse_ATP-bd"/>
</dbReference>
<keyword evidence="1" id="KW-0436">Ligase</keyword>
<dbReference type="Gene3D" id="3.40.50.20">
    <property type="match status" value="1"/>
</dbReference>
<dbReference type="KEGG" id="tto:Thethe_00150"/>
<evidence type="ECO:0000256" key="3">
    <source>
        <dbReference type="ARBA" id="ARBA00022840"/>
    </source>
</evidence>
<dbReference type="PANTHER" id="PTHR43585:SF2">
    <property type="entry name" value="ATP-GRASP ENZYME FSQD"/>
    <property type="match status" value="1"/>
</dbReference>
<dbReference type="GO" id="GO:0046872">
    <property type="term" value="F:metal ion binding"/>
    <property type="evidence" value="ECO:0007669"/>
    <property type="project" value="InterPro"/>
</dbReference>
<proteinExistence type="predicted"/>
<dbReference type="PANTHER" id="PTHR43585">
    <property type="entry name" value="FUMIPYRROLE BIOSYNTHESIS PROTEIN C"/>
    <property type="match status" value="1"/>
</dbReference>
<sequence length="414" mass="48364">MTKKKLLFIRGGIHKEFAYKTFFRKNCEMIMMDTPSCDQLAIADYPYIISNNRDINEMFDLSLEIYRTKGFDGVCTFMNSPVITIGMLSDYFGFDYFNEKIARILCNKYEVRKFLKSIGDDSIKFFKICNYEDLEKCADILNYPFILKPTDNASSKGVVVVKKPDELESSYKFSLNSSFNKELIAEEFIYGDEYCAEVLIYNYQPYVVAISKKYVTAEKYCIELIDITPAPITDELRIKIANYISDTIAKFKIGNWILHIEFKINDNYQPLIIEINPRAAGGNLIESIYHLKGLNLYDYFFDIVLKNEINLEKLIMQIQKPYTKYSLFYTFINPTKSGVIKKIEGIENVRNKFINDSERLILFYNEGDFLPKPTSNLEFRGSLYLFGNDSNFLFERAKEIENLIHYDFERGLSL</sequence>
<organism evidence="6 7">
    <name type="scientific">Thermoanaerobacterium thermosaccharolyticum M0795</name>
    <dbReference type="NCBI Taxonomy" id="698948"/>
    <lineage>
        <taxon>Bacteria</taxon>
        <taxon>Bacillati</taxon>
        <taxon>Bacillota</taxon>
        <taxon>Clostridia</taxon>
        <taxon>Thermoanaerobacterales</taxon>
        <taxon>Thermoanaerobacteraceae</taxon>
        <taxon>Thermoanaerobacterium</taxon>
    </lineage>
</organism>
<dbReference type="Gene3D" id="3.30.470.20">
    <property type="entry name" value="ATP-grasp fold, B domain"/>
    <property type="match status" value="1"/>
</dbReference>
<dbReference type="HOGENOM" id="CLU_029016_5_0_9"/>
<name>L0IIU3_THETR</name>
<dbReference type="InterPro" id="IPR013815">
    <property type="entry name" value="ATP_grasp_subdomain_1"/>
</dbReference>
<keyword evidence="2 4" id="KW-0547">Nucleotide-binding</keyword>
<feature type="domain" description="ATP-grasp" evidence="5">
    <location>
        <begin position="112"/>
        <end position="305"/>
    </location>
</feature>
<keyword evidence="3 4" id="KW-0067">ATP-binding</keyword>
<evidence type="ECO:0000256" key="1">
    <source>
        <dbReference type="ARBA" id="ARBA00022598"/>
    </source>
</evidence>
<dbReference type="SMR" id="L0IIU3"/>